<comment type="similarity">
    <text evidence="1">Belongs to the peptidase C48 family.</text>
</comment>
<evidence type="ECO:0000256" key="1">
    <source>
        <dbReference type="ARBA" id="ARBA00005234"/>
    </source>
</evidence>
<dbReference type="SUPFAM" id="SSF54001">
    <property type="entry name" value="Cysteine proteinases"/>
    <property type="match status" value="1"/>
</dbReference>
<comment type="caution">
    <text evidence="7">The sequence shown here is derived from an EMBL/GenBank/DDBJ whole genome shotgun (WGS) entry which is preliminary data.</text>
</comment>
<dbReference type="InterPro" id="IPR003653">
    <property type="entry name" value="Peptidase_C48_C"/>
</dbReference>
<dbReference type="Gene3D" id="3.40.395.10">
    <property type="entry name" value="Adenoviral Proteinase, Chain A"/>
    <property type="match status" value="1"/>
</dbReference>
<gene>
    <name evidence="7" type="ORF">NW768_008094</name>
</gene>
<keyword evidence="3" id="KW-0378">Hydrolase</keyword>
<protein>
    <recommendedName>
        <fullName evidence="6">Ubiquitin-like protease family profile domain-containing protein</fullName>
    </recommendedName>
</protein>
<dbReference type="EMBL" id="JAOQBH010000012">
    <property type="protein sequence ID" value="KAJ4127818.1"/>
    <property type="molecule type" value="Genomic_DNA"/>
</dbReference>
<feature type="coiled-coil region" evidence="4">
    <location>
        <begin position="474"/>
        <end position="501"/>
    </location>
</feature>
<keyword evidence="2" id="KW-0645">Protease</keyword>
<evidence type="ECO:0000313" key="8">
    <source>
        <dbReference type="Proteomes" id="UP001152024"/>
    </source>
</evidence>
<proteinExistence type="inferred from homology"/>
<feature type="region of interest" description="Disordered" evidence="5">
    <location>
        <begin position="269"/>
        <end position="383"/>
    </location>
</feature>
<evidence type="ECO:0000256" key="4">
    <source>
        <dbReference type="SAM" id="Coils"/>
    </source>
</evidence>
<dbReference type="Proteomes" id="UP001152024">
    <property type="component" value="Unassembled WGS sequence"/>
</dbReference>
<sequence length="516" mass="58312">MPVTSTRRTLHHMDPPDNPISHSANADSGDGTIQAKQRSDVLFDQSSTEPVAADVVRTPLASSVVDLIFDHTSPEDTEQDAETLTNHNKAVWDATRTQLQDPKAPLTDEVLAFLLKVIHQTSDAPKVIVMDPLWLNLEDDHIPVDLNRIWESDSTVYVPLHHVEGKTKHWTLVKFPPHRLWIWHYDSMQSYDRNTRTRTLLARKLGESRPFTLCTHSAPQQTDGTSCGVHVAACLNYLLNNKPLPYSFDKTIRSDFLVRLEKAGIDPCSPRPNRYNRNKPIVHRSPDLPFTLERSFGTPPPKSPAASSPTPTNKLADIDFKQPKFPRATKNLEKSDPIGASWFKSPSSTDFPQHVRQDAGNPNPRQTTLKRNAQMDTWSRSNGGIDLSTAIAETEQMLHERQTQANRAVKRRRLFETLQQAGKVIEEVGLIPFGKKGSIWSSKVEEDAWMLPLEAMSNLVRVQMQRFTVDATESKNIRNEVISIETNLRKTKEQNKKAKAAKLMQEACKVMHEPES</sequence>
<evidence type="ECO:0000313" key="7">
    <source>
        <dbReference type="EMBL" id="KAJ4127818.1"/>
    </source>
</evidence>
<organism evidence="7 8">
    <name type="scientific">Fusarium equiseti</name>
    <name type="common">Fusarium scirpi</name>
    <dbReference type="NCBI Taxonomy" id="61235"/>
    <lineage>
        <taxon>Eukaryota</taxon>
        <taxon>Fungi</taxon>
        <taxon>Dikarya</taxon>
        <taxon>Ascomycota</taxon>
        <taxon>Pezizomycotina</taxon>
        <taxon>Sordariomycetes</taxon>
        <taxon>Hypocreomycetidae</taxon>
        <taxon>Hypocreales</taxon>
        <taxon>Nectriaceae</taxon>
        <taxon>Fusarium</taxon>
        <taxon>Fusarium incarnatum-equiseti species complex</taxon>
    </lineage>
</organism>
<dbReference type="InterPro" id="IPR038765">
    <property type="entry name" value="Papain-like_cys_pep_sf"/>
</dbReference>
<reference evidence="7" key="1">
    <citation type="submission" date="2022-09" db="EMBL/GenBank/DDBJ databases">
        <title>Fusarium specimens isolated from Avocado Roots.</title>
        <authorList>
            <person name="Stajich J."/>
            <person name="Roper C."/>
            <person name="Heimlech-Rivalta G."/>
        </authorList>
    </citation>
    <scope>NUCLEOTIDE SEQUENCE</scope>
    <source>
        <strain evidence="7">CF00095</strain>
    </source>
</reference>
<evidence type="ECO:0000256" key="3">
    <source>
        <dbReference type="ARBA" id="ARBA00022801"/>
    </source>
</evidence>
<evidence type="ECO:0000259" key="6">
    <source>
        <dbReference type="PROSITE" id="PS50600"/>
    </source>
</evidence>
<dbReference type="Pfam" id="PF02902">
    <property type="entry name" value="Peptidase_C48"/>
    <property type="match status" value="1"/>
</dbReference>
<evidence type="ECO:0000256" key="2">
    <source>
        <dbReference type="ARBA" id="ARBA00022670"/>
    </source>
</evidence>
<evidence type="ECO:0000256" key="5">
    <source>
        <dbReference type="SAM" id="MobiDB-lite"/>
    </source>
</evidence>
<feature type="region of interest" description="Disordered" evidence="5">
    <location>
        <begin position="1"/>
        <end position="32"/>
    </location>
</feature>
<feature type="domain" description="Ubiquitin-like protease family profile" evidence="6">
    <location>
        <begin position="74"/>
        <end position="238"/>
    </location>
</feature>
<keyword evidence="4" id="KW-0175">Coiled coil</keyword>
<dbReference type="PROSITE" id="PS50600">
    <property type="entry name" value="ULP_PROTEASE"/>
    <property type="match status" value="1"/>
</dbReference>
<accession>A0ABQ8R5S7</accession>
<feature type="compositionally biased region" description="Polar residues" evidence="5">
    <location>
        <begin position="363"/>
        <end position="382"/>
    </location>
</feature>
<keyword evidence="8" id="KW-1185">Reference proteome</keyword>
<name>A0ABQ8R5S7_FUSEQ</name>